<feature type="signal peptide" evidence="3">
    <location>
        <begin position="1"/>
        <end position="23"/>
    </location>
</feature>
<keyword evidence="3" id="KW-0732">Signal</keyword>
<dbReference type="PROSITE" id="PS51257">
    <property type="entry name" value="PROKAR_LIPOPROTEIN"/>
    <property type="match status" value="1"/>
</dbReference>
<dbReference type="InterPro" id="IPR019734">
    <property type="entry name" value="TPR_rpt"/>
</dbReference>
<name>A0ABX2G0M8_9BURK</name>
<sequence>MTRPLIASSGLAMLASTTLGGCAVLPASAPPDTAAAPARTPPWRIEPLQQVRHALEAGEPQATAPADRLHRQALLLAAAGSLDAAIAQLQQAVRLAPRQAAMRNNLGFLLMQSGRADEARPHLLAALEIDPSMRRAQVNLERLPAPAAPTAPAVATPGAAPRETPEAAVSPGLGPDPRQAEARVRIVNGNGRAGAAARLGRWLGLPRVRLSNLGRFDADRTEIGYRPGHADRAQALARQMPVPVRLREMPDLGETDVRIVVGRDLQDSASPAIARKGLARMPAGSSRVSTWKA</sequence>
<dbReference type="RefSeq" id="WP_173804812.1">
    <property type="nucleotide sequence ID" value="NZ_JABSNM010000005.1"/>
</dbReference>
<dbReference type="InterPro" id="IPR027381">
    <property type="entry name" value="LytR/CpsA/Psr_C"/>
</dbReference>
<feature type="repeat" description="TPR" evidence="1">
    <location>
        <begin position="100"/>
        <end position="133"/>
    </location>
</feature>
<protein>
    <recommendedName>
        <fullName evidence="4">LytR/CpsA/Psr regulator C-terminal domain-containing protein</fullName>
    </recommendedName>
</protein>
<dbReference type="PROSITE" id="PS50005">
    <property type="entry name" value="TPR"/>
    <property type="match status" value="1"/>
</dbReference>
<feature type="chain" id="PRO_5046050517" description="LytR/CpsA/Psr regulator C-terminal domain-containing protein" evidence="3">
    <location>
        <begin position="24"/>
        <end position="293"/>
    </location>
</feature>
<gene>
    <name evidence="5" type="ORF">HNQ01_001576</name>
</gene>
<proteinExistence type="predicted"/>
<evidence type="ECO:0000313" key="5">
    <source>
        <dbReference type="EMBL" id="NRT55846.1"/>
    </source>
</evidence>
<feature type="compositionally biased region" description="Low complexity" evidence="2">
    <location>
        <begin position="144"/>
        <end position="161"/>
    </location>
</feature>
<feature type="region of interest" description="Disordered" evidence="2">
    <location>
        <begin position="144"/>
        <end position="177"/>
    </location>
</feature>
<evidence type="ECO:0000256" key="1">
    <source>
        <dbReference type="PROSITE-ProRule" id="PRU00339"/>
    </source>
</evidence>
<dbReference type="Pfam" id="PF13399">
    <property type="entry name" value="LytR_C"/>
    <property type="match status" value="1"/>
</dbReference>
<evidence type="ECO:0000256" key="2">
    <source>
        <dbReference type="SAM" id="MobiDB-lite"/>
    </source>
</evidence>
<organism evidence="5 6">
    <name type="scientific">Sphaerotilus uruguayifluvii</name>
    <dbReference type="NCBI Taxonomy" id="2735897"/>
    <lineage>
        <taxon>Bacteria</taxon>
        <taxon>Pseudomonadati</taxon>
        <taxon>Pseudomonadota</taxon>
        <taxon>Betaproteobacteria</taxon>
        <taxon>Burkholderiales</taxon>
        <taxon>Sphaerotilaceae</taxon>
        <taxon>Sphaerotilus</taxon>
    </lineage>
</organism>
<evidence type="ECO:0000256" key="3">
    <source>
        <dbReference type="SAM" id="SignalP"/>
    </source>
</evidence>
<dbReference type="Gene3D" id="1.25.40.10">
    <property type="entry name" value="Tetratricopeptide repeat domain"/>
    <property type="match status" value="1"/>
</dbReference>
<keyword evidence="1" id="KW-0802">TPR repeat</keyword>
<dbReference type="EMBL" id="JABSNM010000005">
    <property type="protein sequence ID" value="NRT55846.1"/>
    <property type="molecule type" value="Genomic_DNA"/>
</dbReference>
<accession>A0ABX2G0M8</accession>
<dbReference type="Pfam" id="PF13432">
    <property type="entry name" value="TPR_16"/>
    <property type="match status" value="1"/>
</dbReference>
<keyword evidence="6" id="KW-1185">Reference proteome</keyword>
<evidence type="ECO:0000313" key="6">
    <source>
        <dbReference type="Proteomes" id="UP001516061"/>
    </source>
</evidence>
<dbReference type="InterPro" id="IPR011990">
    <property type="entry name" value="TPR-like_helical_dom_sf"/>
</dbReference>
<dbReference type="SMART" id="SM00028">
    <property type="entry name" value="TPR"/>
    <property type="match status" value="2"/>
</dbReference>
<evidence type="ECO:0000259" key="4">
    <source>
        <dbReference type="Pfam" id="PF13399"/>
    </source>
</evidence>
<comment type="caution">
    <text evidence="5">The sequence shown here is derived from an EMBL/GenBank/DDBJ whole genome shotgun (WGS) entry which is preliminary data.</text>
</comment>
<reference evidence="5 6" key="1">
    <citation type="submission" date="2020-05" db="EMBL/GenBank/DDBJ databases">
        <title>Genomic Encyclopedia of Type Strains, Phase IV (KMG-V): Genome sequencing to study the core and pangenomes of soil and plant-associated prokaryotes.</title>
        <authorList>
            <person name="Whitman W."/>
        </authorList>
    </citation>
    <scope>NUCLEOTIDE SEQUENCE [LARGE SCALE GENOMIC DNA]</scope>
    <source>
        <strain evidence="5 6">C29</strain>
    </source>
</reference>
<dbReference type="SUPFAM" id="SSF48452">
    <property type="entry name" value="TPR-like"/>
    <property type="match status" value="1"/>
</dbReference>
<dbReference type="Proteomes" id="UP001516061">
    <property type="component" value="Unassembled WGS sequence"/>
</dbReference>
<feature type="domain" description="LytR/CpsA/Psr regulator C-terminal" evidence="4">
    <location>
        <begin position="182"/>
        <end position="264"/>
    </location>
</feature>
<dbReference type="Gene3D" id="3.30.70.2390">
    <property type="match status" value="1"/>
</dbReference>